<dbReference type="Pfam" id="PF12172">
    <property type="entry name" value="zf-ChsH2"/>
    <property type="match status" value="1"/>
</dbReference>
<dbReference type="SUPFAM" id="SSF51735">
    <property type="entry name" value="NAD(P)-binding Rossmann-fold domains"/>
    <property type="match status" value="1"/>
</dbReference>
<name>A0ABV7GLR8_9RHOB</name>
<dbReference type="InterPro" id="IPR012340">
    <property type="entry name" value="NA-bd_OB-fold"/>
</dbReference>
<protein>
    <submittedName>
        <fullName evidence="3">SDR family oxidoreductase</fullName>
    </submittedName>
</protein>
<dbReference type="PANTHER" id="PTHR34075:SF5">
    <property type="entry name" value="BLR3430 PROTEIN"/>
    <property type="match status" value="1"/>
</dbReference>
<dbReference type="Gene3D" id="3.40.50.720">
    <property type="entry name" value="NAD(P)-binding Rossmann-like Domain"/>
    <property type="match status" value="1"/>
</dbReference>
<evidence type="ECO:0000313" key="3">
    <source>
        <dbReference type="EMBL" id="MFC3141129.1"/>
    </source>
</evidence>
<dbReference type="Pfam" id="PF13561">
    <property type="entry name" value="adh_short_C2"/>
    <property type="match status" value="1"/>
</dbReference>
<comment type="caution">
    <text evidence="3">The sequence shown here is derived from an EMBL/GenBank/DDBJ whole genome shotgun (WGS) entry which is preliminary data.</text>
</comment>
<evidence type="ECO:0000259" key="1">
    <source>
        <dbReference type="Pfam" id="PF01796"/>
    </source>
</evidence>
<dbReference type="InterPro" id="IPR036291">
    <property type="entry name" value="NAD(P)-bd_dom_sf"/>
</dbReference>
<proteinExistence type="predicted"/>
<evidence type="ECO:0000259" key="2">
    <source>
        <dbReference type="Pfam" id="PF12172"/>
    </source>
</evidence>
<feature type="domain" description="ChsH2 rubredoxin-like zinc ribbon" evidence="2">
    <location>
        <begin position="20"/>
        <end position="53"/>
    </location>
</feature>
<reference evidence="4" key="1">
    <citation type="journal article" date="2019" name="Int. J. Syst. Evol. Microbiol.">
        <title>The Global Catalogue of Microorganisms (GCM) 10K type strain sequencing project: providing services to taxonomists for standard genome sequencing and annotation.</title>
        <authorList>
            <consortium name="The Broad Institute Genomics Platform"/>
            <consortium name="The Broad Institute Genome Sequencing Center for Infectious Disease"/>
            <person name="Wu L."/>
            <person name="Ma J."/>
        </authorList>
    </citation>
    <scope>NUCLEOTIDE SEQUENCE [LARGE SCALE GENOMIC DNA]</scope>
    <source>
        <strain evidence="4">KCTC 52366</strain>
    </source>
</reference>
<feature type="domain" description="ChsH2 C-terminal OB-fold" evidence="1">
    <location>
        <begin position="57"/>
        <end position="112"/>
    </location>
</feature>
<organism evidence="3 4">
    <name type="scientific">Psychromarinibacter halotolerans</name>
    <dbReference type="NCBI Taxonomy" id="1775175"/>
    <lineage>
        <taxon>Bacteria</taxon>
        <taxon>Pseudomonadati</taxon>
        <taxon>Pseudomonadota</taxon>
        <taxon>Alphaproteobacteria</taxon>
        <taxon>Rhodobacterales</taxon>
        <taxon>Paracoccaceae</taxon>
        <taxon>Psychromarinibacter</taxon>
    </lineage>
</organism>
<sequence length="370" mass="38484">MTVLLPPAARSGPTLGLVRGAAQGRFALQRCGGCGAFLYPVRDVCPHCLSQDFGFDDAPDTGTLLSETTVNITSDPYFRTLPPVRQGLVQADCGVTMIAFVHPACPPEGRVRLSLKLDRAGMPVVYAHPETGDADMQDDPHWRALTADPKGRRVLITDAAHPAAQPLADALTEAGAEVILPDASELDLTSDASVTALADKIGATVDIVVHTAGTYHAGGIGGVTGGGTDATRNSLEKGALGLMRLAAAFGPKLGENAVAWVNLLSLSAQMATPGAAGYDAAQAATLSVAQSLRADMAKRGIRVINLFSGALDHPAFAAAPPPKLPPQALAKAVVAALQQGLEDVYVGPEAEEFRDRMAKDPKAVERMMWG</sequence>
<gene>
    <name evidence="3" type="ORF">ACFOGP_00295</name>
</gene>
<dbReference type="Gene3D" id="6.10.30.10">
    <property type="match status" value="1"/>
</dbReference>
<dbReference type="InterPro" id="IPR022002">
    <property type="entry name" value="ChsH2_Znr"/>
</dbReference>
<dbReference type="InterPro" id="IPR002878">
    <property type="entry name" value="ChsH2_C"/>
</dbReference>
<dbReference type="RefSeq" id="WP_379559766.1">
    <property type="nucleotide sequence ID" value="NZ_JBHRTB010000001.1"/>
</dbReference>
<dbReference type="InterPro" id="IPR002347">
    <property type="entry name" value="SDR_fam"/>
</dbReference>
<dbReference type="SUPFAM" id="SSF50249">
    <property type="entry name" value="Nucleic acid-binding proteins"/>
    <property type="match status" value="1"/>
</dbReference>
<dbReference type="InterPro" id="IPR052513">
    <property type="entry name" value="Thioester_dehydratase-like"/>
</dbReference>
<dbReference type="Proteomes" id="UP001595632">
    <property type="component" value="Unassembled WGS sequence"/>
</dbReference>
<accession>A0ABV7GLR8</accession>
<dbReference type="Pfam" id="PF01796">
    <property type="entry name" value="OB_ChsH2_C"/>
    <property type="match status" value="1"/>
</dbReference>
<dbReference type="EMBL" id="JBHRTB010000001">
    <property type="protein sequence ID" value="MFC3141129.1"/>
    <property type="molecule type" value="Genomic_DNA"/>
</dbReference>
<evidence type="ECO:0000313" key="4">
    <source>
        <dbReference type="Proteomes" id="UP001595632"/>
    </source>
</evidence>
<dbReference type="PANTHER" id="PTHR34075">
    <property type="entry name" value="BLR3430 PROTEIN"/>
    <property type="match status" value="1"/>
</dbReference>
<keyword evidence="4" id="KW-1185">Reference proteome</keyword>